<dbReference type="GeneID" id="14917048"/>
<evidence type="ECO:0000259" key="4">
    <source>
        <dbReference type="PROSITE" id="PS50009"/>
    </source>
</evidence>
<evidence type="ECO:0000313" key="6">
    <source>
        <dbReference type="Proteomes" id="UP000011083"/>
    </source>
</evidence>
<dbReference type="KEGG" id="acan:ACA1_203120"/>
<organism evidence="5 6">
    <name type="scientific">Acanthamoeba castellanii (strain ATCC 30010 / Neff)</name>
    <dbReference type="NCBI Taxonomy" id="1257118"/>
    <lineage>
        <taxon>Eukaryota</taxon>
        <taxon>Amoebozoa</taxon>
        <taxon>Discosea</taxon>
        <taxon>Longamoebia</taxon>
        <taxon>Centramoebida</taxon>
        <taxon>Acanthamoebidae</taxon>
        <taxon>Acanthamoeba</taxon>
    </lineage>
</organism>
<dbReference type="STRING" id="1257118.L8GUK0"/>
<dbReference type="Proteomes" id="UP000011083">
    <property type="component" value="Unassembled WGS sequence"/>
</dbReference>
<evidence type="ECO:0000256" key="3">
    <source>
        <dbReference type="SAM" id="MobiDB-lite"/>
    </source>
</evidence>
<dbReference type="AlphaFoldDB" id="L8GUK0"/>
<proteinExistence type="predicted"/>
<dbReference type="GO" id="GO:0005886">
    <property type="term" value="C:plasma membrane"/>
    <property type="evidence" value="ECO:0007669"/>
    <property type="project" value="TreeGrafter"/>
</dbReference>
<dbReference type="InterPro" id="IPR001895">
    <property type="entry name" value="RASGEF_cat_dom"/>
</dbReference>
<dbReference type="PROSITE" id="PS50009">
    <property type="entry name" value="RASGEF_CAT"/>
    <property type="match status" value="1"/>
</dbReference>
<evidence type="ECO:0000256" key="1">
    <source>
        <dbReference type="ARBA" id="ARBA00022658"/>
    </source>
</evidence>
<keyword evidence="6" id="KW-1185">Reference proteome</keyword>
<dbReference type="GO" id="GO:0007265">
    <property type="term" value="P:Ras protein signal transduction"/>
    <property type="evidence" value="ECO:0007669"/>
    <property type="project" value="TreeGrafter"/>
</dbReference>
<feature type="compositionally biased region" description="Basic residues" evidence="3">
    <location>
        <begin position="307"/>
        <end position="324"/>
    </location>
</feature>
<feature type="compositionally biased region" description="Acidic residues" evidence="3">
    <location>
        <begin position="330"/>
        <end position="347"/>
    </location>
</feature>
<dbReference type="OrthoDB" id="10254377at2759"/>
<dbReference type="InterPro" id="IPR036964">
    <property type="entry name" value="RASGEF_cat_dom_sf"/>
</dbReference>
<dbReference type="Gene3D" id="1.10.840.10">
    <property type="entry name" value="Ras guanine-nucleotide exchange factors catalytic domain"/>
    <property type="match status" value="1"/>
</dbReference>
<dbReference type="Pfam" id="PF00617">
    <property type="entry name" value="RasGEF"/>
    <property type="match status" value="1"/>
</dbReference>
<name>L8GUK0_ACACF</name>
<feature type="compositionally biased region" description="Acidic residues" evidence="3">
    <location>
        <begin position="276"/>
        <end position="300"/>
    </location>
</feature>
<protein>
    <submittedName>
        <fullName evidence="5">RasGEF domain containing protein</fullName>
    </submittedName>
</protein>
<feature type="region of interest" description="Disordered" evidence="3">
    <location>
        <begin position="260"/>
        <end position="437"/>
    </location>
</feature>
<dbReference type="PANTHER" id="PTHR23113:SF99">
    <property type="entry name" value="RASGEF DOMAIN-CONTAINING PROTEIN"/>
    <property type="match status" value="1"/>
</dbReference>
<evidence type="ECO:0000313" key="5">
    <source>
        <dbReference type="EMBL" id="ELR16308.1"/>
    </source>
</evidence>
<dbReference type="PANTHER" id="PTHR23113">
    <property type="entry name" value="GUANINE NUCLEOTIDE EXCHANGE FACTOR"/>
    <property type="match status" value="1"/>
</dbReference>
<dbReference type="EMBL" id="KB008001">
    <property type="protein sequence ID" value="ELR16308.1"/>
    <property type="molecule type" value="Genomic_DNA"/>
</dbReference>
<dbReference type="VEuPathDB" id="AmoebaDB:ACA1_203120"/>
<sequence>MITAREFLDQAWQREDKILLSPNLTRIIERFNQVSYWVATCILTQSSIEKQALIISKFIRLALDLFKLHNYNGVAEITSALHNSAVQRLRQTWLLMPERHLKKLQKLEQIMQPQQNFWTECFDKVQGPKIPYLAVSLRDITFINIGNNNYNEDGSINVDRLAMLHQQVQNIRRLQETAQQTEVKELDRLTDPELIEYCHSPPFIDNDEVLHELAARFMSRTKDVNSNVDSILNNSNILSLFHISDSSDSSLSLTVSVRDRGRGEGDDSWSVLTSETETETESILEEDQDDVFDDEQDDADAAAKKAVTTKKNSKSKNKERSKHNNKGEADNEVDDDDDDDEVDGDDSTAEKVKKVKKKKKKTRMRVAGDEGGDESASSSQDLLLDHKAKLAKKKKKKRLSASPSSSSALSQPPPQPQQQPKEESSSDAGAEAKETAN</sequence>
<feature type="compositionally biased region" description="Basic residues" evidence="3">
    <location>
        <begin position="353"/>
        <end position="364"/>
    </location>
</feature>
<accession>L8GUK0</accession>
<dbReference type="GO" id="GO:0005085">
    <property type="term" value="F:guanyl-nucleotide exchange factor activity"/>
    <property type="evidence" value="ECO:0007669"/>
    <property type="project" value="UniProtKB-KW"/>
</dbReference>
<keyword evidence="1 2" id="KW-0344">Guanine-nucleotide releasing factor</keyword>
<feature type="compositionally biased region" description="Basic residues" evidence="3">
    <location>
        <begin position="389"/>
        <end position="399"/>
    </location>
</feature>
<dbReference type="SMART" id="SM00147">
    <property type="entry name" value="RasGEF"/>
    <property type="match status" value="1"/>
</dbReference>
<dbReference type="InterPro" id="IPR008937">
    <property type="entry name" value="Ras-like_GEF"/>
</dbReference>
<dbReference type="RefSeq" id="XP_004338321.1">
    <property type="nucleotide sequence ID" value="XM_004338273.1"/>
</dbReference>
<feature type="compositionally biased region" description="Basic and acidic residues" evidence="3">
    <location>
        <begin position="420"/>
        <end position="437"/>
    </location>
</feature>
<feature type="domain" description="Ras-GEF" evidence="4">
    <location>
        <begin position="1"/>
        <end position="220"/>
    </location>
</feature>
<dbReference type="InterPro" id="IPR023578">
    <property type="entry name" value="Ras_GEF_dom_sf"/>
</dbReference>
<gene>
    <name evidence="5" type="ORF">ACA1_203120</name>
</gene>
<feature type="compositionally biased region" description="Low complexity" evidence="3">
    <location>
        <begin position="400"/>
        <end position="410"/>
    </location>
</feature>
<dbReference type="SUPFAM" id="SSF48366">
    <property type="entry name" value="Ras GEF"/>
    <property type="match status" value="1"/>
</dbReference>
<evidence type="ECO:0000256" key="2">
    <source>
        <dbReference type="PROSITE-ProRule" id="PRU00168"/>
    </source>
</evidence>
<reference evidence="5 6" key="1">
    <citation type="journal article" date="2013" name="Genome Biol.">
        <title>Genome of Acanthamoeba castellanii highlights extensive lateral gene transfer and early evolution of tyrosine kinase signaling.</title>
        <authorList>
            <person name="Clarke M."/>
            <person name="Lohan A.J."/>
            <person name="Liu B."/>
            <person name="Lagkouvardos I."/>
            <person name="Roy S."/>
            <person name="Zafar N."/>
            <person name="Bertelli C."/>
            <person name="Schilde C."/>
            <person name="Kianianmomeni A."/>
            <person name="Burglin T.R."/>
            <person name="Frech C."/>
            <person name="Turcotte B."/>
            <person name="Kopec K.O."/>
            <person name="Synnott J.M."/>
            <person name="Choo C."/>
            <person name="Paponov I."/>
            <person name="Finkler A."/>
            <person name="Soon Heng Tan C."/>
            <person name="Hutchins A.P."/>
            <person name="Weinmeier T."/>
            <person name="Rattei T."/>
            <person name="Chu J.S."/>
            <person name="Gimenez G."/>
            <person name="Irimia M."/>
            <person name="Rigden D.J."/>
            <person name="Fitzpatrick D.A."/>
            <person name="Lorenzo-Morales J."/>
            <person name="Bateman A."/>
            <person name="Chiu C.H."/>
            <person name="Tang P."/>
            <person name="Hegemann P."/>
            <person name="Fromm H."/>
            <person name="Raoult D."/>
            <person name="Greub G."/>
            <person name="Miranda-Saavedra D."/>
            <person name="Chen N."/>
            <person name="Nash P."/>
            <person name="Ginger M.L."/>
            <person name="Horn M."/>
            <person name="Schaap P."/>
            <person name="Caler L."/>
            <person name="Loftus B."/>
        </authorList>
    </citation>
    <scope>NUCLEOTIDE SEQUENCE [LARGE SCALE GENOMIC DNA]</scope>
    <source>
        <strain evidence="5 6">Neff</strain>
    </source>
</reference>